<dbReference type="PANTHER" id="PTHR43462:SF2">
    <property type="entry name" value="THREONYL AND ALANYL TRNA SYNTHETASE SECOND ADDITIONAL DOMAIN-CONTAINING PROTEIN"/>
    <property type="match status" value="1"/>
</dbReference>
<dbReference type="AlphaFoldDB" id="A0A2M9W6G3"/>
<dbReference type="GO" id="GO:0046872">
    <property type="term" value="F:metal ion binding"/>
    <property type="evidence" value="ECO:0007669"/>
    <property type="project" value="UniProtKB-KW"/>
</dbReference>
<dbReference type="Gene3D" id="3.30.980.10">
    <property type="entry name" value="Threonyl-trna Synthetase, Chain A, domain 2"/>
    <property type="match status" value="1"/>
</dbReference>
<comment type="cofactor">
    <cofactor evidence="1">
        <name>Zn(2+)</name>
        <dbReference type="ChEBI" id="CHEBI:29105"/>
    </cofactor>
</comment>
<organism evidence="5 6">
    <name type="scientific">Pantoea rodasii</name>
    <dbReference type="NCBI Taxonomy" id="1076549"/>
    <lineage>
        <taxon>Bacteria</taxon>
        <taxon>Pseudomonadati</taxon>
        <taxon>Pseudomonadota</taxon>
        <taxon>Gammaproteobacteria</taxon>
        <taxon>Enterobacterales</taxon>
        <taxon>Erwiniaceae</taxon>
        <taxon>Pantoea</taxon>
    </lineage>
</organism>
<dbReference type="RefSeq" id="WP_100704091.1">
    <property type="nucleotide sequence ID" value="NZ_MLFP01000013.1"/>
</dbReference>
<dbReference type="GO" id="GO:0005524">
    <property type="term" value="F:ATP binding"/>
    <property type="evidence" value="ECO:0007669"/>
    <property type="project" value="InterPro"/>
</dbReference>
<dbReference type="Proteomes" id="UP000232062">
    <property type="component" value="Unassembled WGS sequence"/>
</dbReference>
<dbReference type="Pfam" id="PF07973">
    <property type="entry name" value="tRNA_SAD"/>
    <property type="match status" value="1"/>
</dbReference>
<evidence type="ECO:0000256" key="3">
    <source>
        <dbReference type="ARBA" id="ARBA00022833"/>
    </source>
</evidence>
<dbReference type="STRING" id="1076549.HA45_16285"/>
<evidence type="ECO:0000259" key="4">
    <source>
        <dbReference type="SMART" id="SM00863"/>
    </source>
</evidence>
<keyword evidence="6" id="KW-1185">Reference proteome</keyword>
<dbReference type="SUPFAM" id="SSF50447">
    <property type="entry name" value="Translation proteins"/>
    <property type="match status" value="1"/>
</dbReference>
<name>A0A2M9W6G3_9GAMM</name>
<comment type="caution">
    <text evidence="5">The sequence shown here is derived from an EMBL/GenBank/DDBJ whole genome shotgun (WGS) entry which is preliminary data.</text>
</comment>
<sequence length="210" mass="23230">MTERTYYFSDLLEMDTEVVRCEAQDDGQFRVQLSATLFHPQGGGQPADQGTIGDASVLQLIQEDGELIHITDREVALGHVHIHIDAALRKLHTRYHSAGHLIAYAGEKFGWLGYKGDHRPGNGRIVFKPQGEPQAVDEEALAQDVAALVAQDLARVLLDDAGRRMVSWGELTPYACGGTHVQRTSEVGDIVITRVKEKKGELSVQYEVRD</sequence>
<protein>
    <recommendedName>
        <fullName evidence="4">Threonyl/alanyl tRNA synthetase SAD domain-containing protein</fullName>
    </recommendedName>
</protein>
<dbReference type="GO" id="GO:0004812">
    <property type="term" value="F:aminoacyl-tRNA ligase activity"/>
    <property type="evidence" value="ECO:0007669"/>
    <property type="project" value="InterPro"/>
</dbReference>
<dbReference type="InterPro" id="IPR018163">
    <property type="entry name" value="Thr/Ala-tRNA-synth_IIc_edit"/>
</dbReference>
<evidence type="ECO:0000313" key="6">
    <source>
        <dbReference type="Proteomes" id="UP000232062"/>
    </source>
</evidence>
<feature type="domain" description="Threonyl/alanyl tRNA synthetase SAD" evidence="4">
    <location>
        <begin position="163"/>
        <end position="203"/>
    </location>
</feature>
<dbReference type="InterPro" id="IPR009000">
    <property type="entry name" value="Transl_B-barrel_sf"/>
</dbReference>
<proteinExistence type="predicted"/>
<dbReference type="GO" id="GO:0043039">
    <property type="term" value="P:tRNA aminoacylation"/>
    <property type="evidence" value="ECO:0007669"/>
    <property type="project" value="InterPro"/>
</dbReference>
<gene>
    <name evidence="5" type="ORF">PRCB_24005</name>
</gene>
<dbReference type="Gene3D" id="2.40.30.130">
    <property type="match status" value="1"/>
</dbReference>
<reference evidence="5 6" key="1">
    <citation type="submission" date="2017-11" db="EMBL/GenBank/DDBJ databases">
        <title>The genome sequence of Pantoea rodasii DSM 26611.</title>
        <authorList>
            <person name="Gao J."/>
            <person name="Mao X."/>
            <person name="Sun J."/>
        </authorList>
    </citation>
    <scope>NUCLEOTIDE SEQUENCE [LARGE SCALE GENOMIC DNA]</scope>
    <source>
        <strain evidence="5 6">DSM 26611</strain>
    </source>
</reference>
<keyword evidence="3" id="KW-0862">Zinc</keyword>
<dbReference type="SUPFAM" id="SSF55186">
    <property type="entry name" value="ThrRS/AlaRS common domain"/>
    <property type="match status" value="1"/>
</dbReference>
<evidence type="ECO:0000256" key="2">
    <source>
        <dbReference type="ARBA" id="ARBA00022723"/>
    </source>
</evidence>
<dbReference type="EMBL" id="PIQI01000029">
    <property type="protein sequence ID" value="PJZ03131.1"/>
    <property type="molecule type" value="Genomic_DNA"/>
</dbReference>
<keyword evidence="2" id="KW-0479">Metal-binding</keyword>
<dbReference type="InterPro" id="IPR012947">
    <property type="entry name" value="tRNA_SAD"/>
</dbReference>
<evidence type="ECO:0000256" key="1">
    <source>
        <dbReference type="ARBA" id="ARBA00001947"/>
    </source>
</evidence>
<dbReference type="SMART" id="SM00863">
    <property type="entry name" value="tRNA_SAD"/>
    <property type="match status" value="1"/>
</dbReference>
<dbReference type="PANTHER" id="PTHR43462">
    <property type="entry name" value="ALANYL-TRNA EDITING PROTEIN"/>
    <property type="match status" value="1"/>
</dbReference>
<dbReference type="OrthoDB" id="9812949at2"/>
<dbReference type="InterPro" id="IPR051335">
    <property type="entry name" value="Alanyl-tRNA_Editing_Enzymes"/>
</dbReference>
<evidence type="ECO:0000313" key="5">
    <source>
        <dbReference type="EMBL" id="PJZ03131.1"/>
    </source>
</evidence>
<accession>A0A2M9W6G3</accession>